<keyword evidence="1" id="KW-0732">Signal</keyword>
<evidence type="ECO:0000313" key="3">
    <source>
        <dbReference type="Proteomes" id="UP000628560"/>
    </source>
</evidence>
<dbReference type="RefSeq" id="WP_194514369.1">
    <property type="nucleotide sequence ID" value="NZ_JADIXP010000021.1"/>
</dbReference>
<reference evidence="2 3" key="1">
    <citation type="submission" date="2020-11" db="EMBL/GenBank/DDBJ databases">
        <title>Identification of Lelliottia nimipressuralis from Wound Infection by Whole Genome-Based Bacterial Identification.</title>
        <authorList>
            <person name="Navarathna D.H."/>
            <person name="Choi H."/>
            <person name="Jinadatha C."/>
            <person name="Chatterjee P."/>
            <person name="Hwang M."/>
        </authorList>
    </citation>
    <scope>NUCLEOTIDE SEQUENCE [LARGE SCALE GENOMIC DNA]</scope>
    <source>
        <strain evidence="2 3">DN2020</strain>
    </source>
</reference>
<dbReference type="AlphaFoldDB" id="A0ABD4KIZ1"/>
<evidence type="ECO:0008006" key="4">
    <source>
        <dbReference type="Google" id="ProtNLM"/>
    </source>
</evidence>
<feature type="chain" id="PRO_5044840177" description="Secreted protein" evidence="1">
    <location>
        <begin position="19"/>
        <end position="123"/>
    </location>
</feature>
<dbReference type="Proteomes" id="UP000628560">
    <property type="component" value="Unassembled WGS sequence"/>
</dbReference>
<organism evidence="2 3">
    <name type="scientific">Lelliottia nimipressuralis</name>
    <dbReference type="NCBI Taxonomy" id="69220"/>
    <lineage>
        <taxon>Bacteria</taxon>
        <taxon>Pseudomonadati</taxon>
        <taxon>Pseudomonadota</taxon>
        <taxon>Gammaproteobacteria</taxon>
        <taxon>Enterobacterales</taxon>
        <taxon>Enterobacteriaceae</taxon>
        <taxon>Lelliottia</taxon>
    </lineage>
</organism>
<evidence type="ECO:0000256" key="1">
    <source>
        <dbReference type="SAM" id="SignalP"/>
    </source>
</evidence>
<name>A0ABD4KIZ1_9ENTR</name>
<accession>A0ABD4KIZ1</accession>
<dbReference type="EMBL" id="JADIXP010000021">
    <property type="protein sequence ID" value="MBF4180534.1"/>
    <property type="molecule type" value="Genomic_DNA"/>
</dbReference>
<protein>
    <recommendedName>
        <fullName evidence="4">Secreted protein</fullName>
    </recommendedName>
</protein>
<proteinExistence type="predicted"/>
<feature type="signal peptide" evidence="1">
    <location>
        <begin position="1"/>
        <end position="18"/>
    </location>
</feature>
<comment type="caution">
    <text evidence="2">The sequence shown here is derived from an EMBL/GenBank/DDBJ whole genome shotgun (WGS) entry which is preliminary data.</text>
</comment>
<sequence length="123" mass="13254">MTKLMAFALVLVSASTFAAEPTVKLIAHSTYLCGDNGLVVKTSGLSAKIGDEDGYKMLSSDNKPDTEESPAYLAIQYTKSAPSDSYSNWFSLTLTTHSEFIALTYVNKAKGIELIGMSCQIVE</sequence>
<evidence type="ECO:0000313" key="2">
    <source>
        <dbReference type="EMBL" id="MBF4180534.1"/>
    </source>
</evidence>
<gene>
    <name evidence="2" type="ORF">ISP11_22000</name>
</gene>